<keyword evidence="10 12" id="KW-0067">ATP-binding</keyword>
<sequence length="394" mass="41394">MAKKTVRDVDVSGKRVLVRVDFNVPLDKEGHVTDDTRIKAALPTIKYLTGEKARVILMSHLGRPKGQVNDSYRLDAVAARLEQLLGAPVRKVDDCIGEQVQQAVDELGEGDVLLLENLRFHPGEEKNEAGFARQLAALGDLLVNDAFGTAHRAHASNQGVAQLLPAVAGFLMEKEITMLGQVLGSPSRPFVAIMGGAKVSDKIGVIDNLLTRVDALLIGGGMANTFLKAAGYETGKSLLEPDKVELAGQLLQRAREKGVEMLLPVDVVVAPAASPDASFRVVPVNAVPGDDMILDIGPETVQQFGDRLKGAATVVWNGPLGVFEMEPFARGTIGIARALADSNAVTVIGGGDSAAAVEKAGVAGRITHISTGGGASLKFLEGKELPGVAALLDK</sequence>
<evidence type="ECO:0000256" key="13">
    <source>
        <dbReference type="PIRSR" id="PIRSR000724-1"/>
    </source>
</evidence>
<dbReference type="EC" id="2.7.2.3" evidence="5 12"/>
<feature type="binding site" evidence="12">
    <location>
        <position position="37"/>
    </location>
    <ligand>
        <name>substrate</name>
    </ligand>
</feature>
<dbReference type="SUPFAM" id="SSF53748">
    <property type="entry name" value="Phosphoglycerate kinase"/>
    <property type="match status" value="1"/>
</dbReference>
<dbReference type="GO" id="GO:0006094">
    <property type="term" value="P:gluconeogenesis"/>
    <property type="evidence" value="ECO:0007669"/>
    <property type="project" value="TreeGrafter"/>
</dbReference>
<evidence type="ECO:0000256" key="2">
    <source>
        <dbReference type="ARBA" id="ARBA00004838"/>
    </source>
</evidence>
<dbReference type="PROSITE" id="PS00111">
    <property type="entry name" value="PGLYCERATE_KINASE"/>
    <property type="match status" value="1"/>
</dbReference>
<dbReference type="InterPro" id="IPR001576">
    <property type="entry name" value="Phosphoglycerate_kinase"/>
</dbReference>
<comment type="catalytic activity">
    <reaction evidence="1 12 15">
        <text>(2R)-3-phosphoglycerate + ATP = (2R)-3-phospho-glyceroyl phosphate + ADP</text>
        <dbReference type="Rhea" id="RHEA:14801"/>
        <dbReference type="ChEBI" id="CHEBI:30616"/>
        <dbReference type="ChEBI" id="CHEBI:57604"/>
        <dbReference type="ChEBI" id="CHEBI:58272"/>
        <dbReference type="ChEBI" id="CHEBI:456216"/>
        <dbReference type="EC" id="2.7.2.3"/>
    </reaction>
</comment>
<protein>
    <recommendedName>
        <fullName evidence="6 12">Phosphoglycerate kinase</fullName>
        <ecNumber evidence="5 12">2.7.2.3</ecNumber>
    </recommendedName>
</protein>
<evidence type="ECO:0000256" key="14">
    <source>
        <dbReference type="PIRSR" id="PIRSR000724-2"/>
    </source>
</evidence>
<dbReference type="InterPro" id="IPR015911">
    <property type="entry name" value="Phosphoglycerate_kinase_CS"/>
</dbReference>
<dbReference type="FunFam" id="3.40.50.1260:FF:000003">
    <property type="entry name" value="Phosphoglycerate kinase"/>
    <property type="match status" value="1"/>
</dbReference>
<dbReference type="GO" id="GO:0005829">
    <property type="term" value="C:cytosol"/>
    <property type="evidence" value="ECO:0007669"/>
    <property type="project" value="TreeGrafter"/>
</dbReference>
<keyword evidence="11 12" id="KW-0324">Glycolysis</keyword>
<evidence type="ECO:0000256" key="15">
    <source>
        <dbReference type="RuleBase" id="RU000532"/>
    </source>
</evidence>
<feature type="binding site" evidence="12 13">
    <location>
        <begin position="60"/>
        <end position="63"/>
    </location>
    <ligand>
        <name>substrate</name>
    </ligand>
</feature>
<evidence type="ECO:0000256" key="11">
    <source>
        <dbReference type="ARBA" id="ARBA00023152"/>
    </source>
</evidence>
<evidence type="ECO:0000256" key="4">
    <source>
        <dbReference type="ARBA" id="ARBA00011245"/>
    </source>
</evidence>
<evidence type="ECO:0000256" key="12">
    <source>
        <dbReference type="HAMAP-Rule" id="MF_00145"/>
    </source>
</evidence>
<evidence type="ECO:0000256" key="3">
    <source>
        <dbReference type="ARBA" id="ARBA00008982"/>
    </source>
</evidence>
<reference evidence="16 17" key="1">
    <citation type="submission" date="2019-07" db="EMBL/GenBank/DDBJ databases">
        <title>Genomic Encyclopedia of Type Strains, Phase I: the one thousand microbial genomes (KMG-I) project.</title>
        <authorList>
            <person name="Kyrpides N."/>
        </authorList>
    </citation>
    <scope>NUCLEOTIDE SEQUENCE [LARGE SCALE GENOMIC DNA]</scope>
    <source>
        <strain evidence="16 17">DSM 6562</strain>
    </source>
</reference>
<dbReference type="Gene3D" id="3.40.50.1260">
    <property type="entry name" value="Phosphoglycerate kinase, N-terminal domain"/>
    <property type="match status" value="2"/>
</dbReference>
<keyword evidence="9 12" id="KW-0418">Kinase</keyword>
<feature type="binding site" evidence="12 14">
    <location>
        <position position="324"/>
    </location>
    <ligand>
        <name>ATP</name>
        <dbReference type="ChEBI" id="CHEBI:30616"/>
    </ligand>
</feature>
<dbReference type="AlphaFoldDB" id="A0A5S4ZQI0"/>
<evidence type="ECO:0000256" key="5">
    <source>
        <dbReference type="ARBA" id="ARBA00013061"/>
    </source>
</evidence>
<dbReference type="GO" id="GO:0005524">
    <property type="term" value="F:ATP binding"/>
    <property type="evidence" value="ECO:0007669"/>
    <property type="project" value="UniProtKB-KW"/>
</dbReference>
<feature type="binding site" evidence="12 14">
    <location>
        <position position="202"/>
    </location>
    <ligand>
        <name>ATP</name>
        <dbReference type="ChEBI" id="CHEBI:30616"/>
    </ligand>
</feature>
<evidence type="ECO:0000256" key="8">
    <source>
        <dbReference type="ARBA" id="ARBA00022741"/>
    </source>
</evidence>
<dbReference type="PRINTS" id="PR00477">
    <property type="entry name" value="PHGLYCKINASE"/>
</dbReference>
<dbReference type="HAMAP" id="MF_00145">
    <property type="entry name" value="Phosphoglyc_kinase"/>
    <property type="match status" value="1"/>
</dbReference>
<comment type="subcellular location">
    <subcellularLocation>
        <location evidence="12">Cytoplasm</location>
    </subcellularLocation>
</comment>
<dbReference type="GO" id="GO:0004618">
    <property type="term" value="F:phosphoglycerate kinase activity"/>
    <property type="evidence" value="ECO:0007669"/>
    <property type="project" value="UniProtKB-UniRule"/>
</dbReference>
<dbReference type="UniPathway" id="UPA00109">
    <property type="reaction ID" value="UER00185"/>
</dbReference>
<keyword evidence="12" id="KW-0963">Cytoplasm</keyword>
<dbReference type="PANTHER" id="PTHR11406">
    <property type="entry name" value="PHOSPHOGLYCERATE KINASE"/>
    <property type="match status" value="1"/>
</dbReference>
<feature type="binding site" evidence="12 14">
    <location>
        <begin position="350"/>
        <end position="353"/>
    </location>
    <ligand>
        <name>ATP</name>
        <dbReference type="ChEBI" id="CHEBI:30616"/>
    </ligand>
</feature>
<evidence type="ECO:0000313" key="16">
    <source>
        <dbReference type="EMBL" id="TYO94855.1"/>
    </source>
</evidence>
<feature type="binding site" evidence="12">
    <location>
        <position position="152"/>
    </location>
    <ligand>
        <name>substrate</name>
    </ligand>
</feature>
<dbReference type="EMBL" id="VNHM01000011">
    <property type="protein sequence ID" value="TYO94855.1"/>
    <property type="molecule type" value="Genomic_DNA"/>
</dbReference>
<evidence type="ECO:0000256" key="9">
    <source>
        <dbReference type="ARBA" id="ARBA00022777"/>
    </source>
</evidence>
<dbReference type="Pfam" id="PF00162">
    <property type="entry name" value="PGK"/>
    <property type="match status" value="1"/>
</dbReference>
<accession>A0A5S4ZQI0</accession>
<evidence type="ECO:0000256" key="1">
    <source>
        <dbReference type="ARBA" id="ARBA00000642"/>
    </source>
</evidence>
<comment type="caution">
    <text evidence="12">Lacks conserved residue(s) required for the propagation of feature annotation.</text>
</comment>
<name>A0A5S4ZQI0_9FIRM</name>
<dbReference type="PANTHER" id="PTHR11406:SF23">
    <property type="entry name" value="PHOSPHOGLYCERATE KINASE 1, CHLOROPLASTIC-RELATED"/>
    <property type="match status" value="1"/>
</dbReference>
<dbReference type="FunFam" id="3.40.50.1260:FF:000006">
    <property type="entry name" value="Phosphoglycerate kinase"/>
    <property type="match status" value="1"/>
</dbReference>
<keyword evidence="8 12" id="KW-0547">Nucleotide-binding</keyword>
<keyword evidence="7 12" id="KW-0808">Transferase</keyword>
<organism evidence="16 17">
    <name type="scientific">Desulfallas thermosapovorans DSM 6562</name>
    <dbReference type="NCBI Taxonomy" id="1121431"/>
    <lineage>
        <taxon>Bacteria</taxon>
        <taxon>Bacillati</taxon>
        <taxon>Bacillota</taxon>
        <taxon>Clostridia</taxon>
        <taxon>Eubacteriales</taxon>
        <taxon>Desulfallaceae</taxon>
        <taxon>Desulfallas</taxon>
    </lineage>
</organism>
<comment type="pathway">
    <text evidence="2 12">Carbohydrate degradation; glycolysis; pyruvate from D-glyceraldehyde 3-phosphate: step 2/5.</text>
</comment>
<feature type="binding site" evidence="13">
    <location>
        <position position="152"/>
    </location>
    <ligand>
        <name>(2R)-3-phosphoglycerate</name>
        <dbReference type="ChEBI" id="CHEBI:58272"/>
    </ligand>
</feature>
<evidence type="ECO:0000256" key="10">
    <source>
        <dbReference type="ARBA" id="ARBA00022840"/>
    </source>
</evidence>
<feature type="binding site" evidence="13">
    <location>
        <position position="119"/>
    </location>
    <ligand>
        <name>(2R)-3-phosphoglycerate</name>
        <dbReference type="ChEBI" id="CHEBI:58272"/>
    </ligand>
</feature>
<evidence type="ECO:0000313" key="17">
    <source>
        <dbReference type="Proteomes" id="UP000323166"/>
    </source>
</evidence>
<evidence type="ECO:0000256" key="7">
    <source>
        <dbReference type="ARBA" id="ARBA00022679"/>
    </source>
</evidence>
<dbReference type="Proteomes" id="UP000323166">
    <property type="component" value="Unassembled WGS sequence"/>
</dbReference>
<evidence type="ECO:0000256" key="6">
    <source>
        <dbReference type="ARBA" id="ARBA00016471"/>
    </source>
</evidence>
<comment type="caution">
    <text evidence="16">The sequence shown here is derived from an EMBL/GenBank/DDBJ whole genome shotgun (WGS) entry which is preliminary data.</text>
</comment>
<dbReference type="CDD" id="cd00318">
    <property type="entry name" value="Phosphoglycerate_kinase"/>
    <property type="match status" value="1"/>
</dbReference>
<dbReference type="GO" id="GO:0043531">
    <property type="term" value="F:ADP binding"/>
    <property type="evidence" value="ECO:0007669"/>
    <property type="project" value="TreeGrafter"/>
</dbReference>
<comment type="similarity">
    <text evidence="3 12 15">Belongs to the phosphoglycerate kinase family.</text>
</comment>
<proteinExistence type="inferred from homology"/>
<dbReference type="PIRSF" id="PIRSF000724">
    <property type="entry name" value="Pgk"/>
    <property type="match status" value="1"/>
</dbReference>
<comment type="subunit">
    <text evidence="4 12">Monomer.</text>
</comment>
<dbReference type="GO" id="GO:0006096">
    <property type="term" value="P:glycolytic process"/>
    <property type="evidence" value="ECO:0007669"/>
    <property type="project" value="UniProtKB-UniRule"/>
</dbReference>
<feature type="binding site" evidence="13">
    <location>
        <position position="37"/>
    </location>
    <ligand>
        <name>(2R)-3-phosphoglycerate</name>
        <dbReference type="ChEBI" id="CHEBI:58272"/>
    </ligand>
</feature>
<feature type="binding site" evidence="12 13">
    <location>
        <begin position="21"/>
        <end position="23"/>
    </location>
    <ligand>
        <name>substrate</name>
    </ligand>
</feature>
<dbReference type="InterPro" id="IPR036043">
    <property type="entry name" value="Phosphoglycerate_kinase_sf"/>
</dbReference>
<feature type="binding site" evidence="12">
    <location>
        <position position="119"/>
    </location>
    <ligand>
        <name>substrate</name>
    </ligand>
</feature>
<dbReference type="RefSeq" id="WP_166512099.1">
    <property type="nucleotide sequence ID" value="NZ_VNHM01000011.1"/>
</dbReference>
<keyword evidence="17" id="KW-1185">Reference proteome</keyword>
<gene>
    <name evidence="12" type="primary">pgk</name>
    <name evidence="16" type="ORF">LX24_02108</name>
</gene>
<dbReference type="InterPro" id="IPR015824">
    <property type="entry name" value="Phosphoglycerate_kinase_N"/>
</dbReference>